<reference evidence="2 3" key="1">
    <citation type="journal article" date="2013" name="Curr. Biol.">
        <title>The Genome of the Foraminiferan Reticulomyxa filosa.</title>
        <authorList>
            <person name="Glockner G."/>
            <person name="Hulsmann N."/>
            <person name="Schleicher M."/>
            <person name="Noegel A.A."/>
            <person name="Eichinger L."/>
            <person name="Gallinger C."/>
            <person name="Pawlowski J."/>
            <person name="Sierra R."/>
            <person name="Euteneuer U."/>
            <person name="Pillet L."/>
            <person name="Moustafa A."/>
            <person name="Platzer M."/>
            <person name="Groth M."/>
            <person name="Szafranski K."/>
            <person name="Schliwa M."/>
        </authorList>
    </citation>
    <scope>NUCLEOTIDE SEQUENCE [LARGE SCALE GENOMIC DNA]</scope>
</reference>
<dbReference type="InterPro" id="IPR039116">
    <property type="entry name" value="CCDC93"/>
</dbReference>
<name>X6NEX1_RETFI</name>
<dbReference type="PANTHER" id="PTHR16441">
    <property type="entry name" value="FIDIPIDINE"/>
    <property type="match status" value="1"/>
</dbReference>
<dbReference type="OrthoDB" id="16092at2759"/>
<dbReference type="PANTHER" id="PTHR16441:SF0">
    <property type="entry name" value="COILED-COIL DOMAIN-CONTAINING PROTEIN 93"/>
    <property type="match status" value="1"/>
</dbReference>
<dbReference type="Pfam" id="PF09762">
    <property type="entry name" value="CCDC93_CC"/>
    <property type="match status" value="1"/>
</dbReference>
<dbReference type="EMBL" id="ASPP01009149">
    <property type="protein sequence ID" value="ETO24546.1"/>
    <property type="molecule type" value="Genomic_DNA"/>
</dbReference>
<evidence type="ECO:0000313" key="2">
    <source>
        <dbReference type="EMBL" id="ETO24546.1"/>
    </source>
</evidence>
<accession>X6NEX1</accession>
<gene>
    <name evidence="2" type="ORF">RFI_12611</name>
</gene>
<sequence length="126" mass="14686">YFHLYNSLNDVHSSISDEVKLLEQIQEEFPSRVKNESLRVEFVSSLDKMISNLDQIISNSEGQLNQVLEQKNKISQDYNQVLSAQRKYYMSVKEFQDACNVNVALAQKIEIFEKKLEELQSQDDAH</sequence>
<feature type="domain" description="CCDC93 coiled-coil" evidence="1">
    <location>
        <begin position="1"/>
        <end position="108"/>
    </location>
</feature>
<evidence type="ECO:0000313" key="3">
    <source>
        <dbReference type="Proteomes" id="UP000023152"/>
    </source>
</evidence>
<keyword evidence="3" id="KW-1185">Reference proteome</keyword>
<dbReference type="GO" id="GO:0006893">
    <property type="term" value="P:Golgi to plasma membrane transport"/>
    <property type="evidence" value="ECO:0007669"/>
    <property type="project" value="TreeGrafter"/>
</dbReference>
<protein>
    <recommendedName>
        <fullName evidence="1">CCDC93 coiled-coil domain-containing protein</fullName>
    </recommendedName>
</protein>
<evidence type="ECO:0000259" key="1">
    <source>
        <dbReference type="Pfam" id="PF09762"/>
    </source>
</evidence>
<organism evidence="2 3">
    <name type="scientific">Reticulomyxa filosa</name>
    <dbReference type="NCBI Taxonomy" id="46433"/>
    <lineage>
        <taxon>Eukaryota</taxon>
        <taxon>Sar</taxon>
        <taxon>Rhizaria</taxon>
        <taxon>Retaria</taxon>
        <taxon>Foraminifera</taxon>
        <taxon>Monothalamids</taxon>
        <taxon>Reticulomyxidae</taxon>
        <taxon>Reticulomyxa</taxon>
    </lineage>
</organism>
<dbReference type="Proteomes" id="UP000023152">
    <property type="component" value="Unassembled WGS sequence"/>
</dbReference>
<comment type="caution">
    <text evidence="2">The sequence shown here is derived from an EMBL/GenBank/DDBJ whole genome shotgun (WGS) entry which is preliminary data.</text>
</comment>
<proteinExistence type="predicted"/>
<dbReference type="AlphaFoldDB" id="X6NEX1"/>
<feature type="non-terminal residue" evidence="2">
    <location>
        <position position="1"/>
    </location>
</feature>
<dbReference type="InterPro" id="IPR019159">
    <property type="entry name" value="CCDC93_CC"/>
</dbReference>